<evidence type="ECO:0000313" key="3">
    <source>
        <dbReference type="Proteomes" id="UP001214301"/>
    </source>
</evidence>
<dbReference type="NCBIfam" id="NF005686">
    <property type="entry name" value="PRK07486.1"/>
    <property type="match status" value="1"/>
</dbReference>
<dbReference type="Proteomes" id="UP001214301">
    <property type="component" value="Chromosome"/>
</dbReference>
<dbReference type="PANTHER" id="PTHR11895">
    <property type="entry name" value="TRANSAMIDASE"/>
    <property type="match status" value="1"/>
</dbReference>
<feature type="domain" description="Amidase" evidence="1">
    <location>
        <begin position="30"/>
        <end position="461"/>
    </location>
</feature>
<dbReference type="EMBL" id="CP116669">
    <property type="protein sequence ID" value="WCH97840.1"/>
    <property type="molecule type" value="Genomic_DNA"/>
</dbReference>
<dbReference type="Pfam" id="PF01425">
    <property type="entry name" value="Amidase"/>
    <property type="match status" value="1"/>
</dbReference>
<dbReference type="RefSeq" id="WP_033698057.1">
    <property type="nucleotide sequence ID" value="NZ_CP116669.1"/>
</dbReference>
<protein>
    <submittedName>
        <fullName evidence="2">Amidase</fullName>
    </submittedName>
</protein>
<dbReference type="InterPro" id="IPR023631">
    <property type="entry name" value="Amidase_dom"/>
</dbReference>
<dbReference type="Gene3D" id="3.90.1300.10">
    <property type="entry name" value="Amidase signature (AS) domain"/>
    <property type="match status" value="1"/>
</dbReference>
<keyword evidence="3" id="KW-1185">Reference proteome</keyword>
<organism evidence="2 3">
    <name type="scientific">Pseudomonas capeferrum</name>
    <dbReference type="NCBI Taxonomy" id="1495066"/>
    <lineage>
        <taxon>Bacteria</taxon>
        <taxon>Pseudomonadati</taxon>
        <taxon>Pseudomonadota</taxon>
        <taxon>Gammaproteobacteria</taxon>
        <taxon>Pseudomonadales</taxon>
        <taxon>Pseudomonadaceae</taxon>
        <taxon>Pseudomonas</taxon>
    </lineage>
</organism>
<name>A0ABY7R2U0_9PSED</name>
<dbReference type="SUPFAM" id="SSF75304">
    <property type="entry name" value="Amidase signature (AS) enzymes"/>
    <property type="match status" value="1"/>
</dbReference>
<sequence length="485" mass="52174">MNLLAIDPIVALDAEALSQAIHARQVSCREVMQAYLGHIERFNPQVNALVSLREGAVLLAEADARDRELAGGQSRGWMHGMPQAVKDLAATAGLRTTLGSPLFAEHVPEQDALSVARVRASGAIIIGKSNVPEFGLGSQSYNTLFGTTLNAYDPSRVAGGSSGGAAAALALRLLPVADGSDMMGSLRNPAAFNNVFGLRPSQGRVPYGPTPELFMQQLATEGPMGRTVTDVARLLSVQAGHDARVPLSLRDGPRDFAHGLPRDFKGVRVGWLGSHDGYLPMDDGVMGLCEAALADFAALGCEVEACQPGFDMARLWQCWLTHRHFLVHGSLSAAYAHPAKRALLKPEARWEVEGGQRLTAADVYQASLDRSAWYQALNTLFERYDFLLLPAAQVFPFDAAQAWPKVVGGQAMDTYHRWMEVVIGPTLAGLPSMSVPVGFNAAGLPMGLQIIGPAQADQAVLQLAYAHEQLTRWVERQPPNCLQSR</sequence>
<accession>A0ABY7R2U0</accession>
<dbReference type="PANTHER" id="PTHR11895:SF76">
    <property type="entry name" value="INDOLEACETAMIDE HYDROLASE"/>
    <property type="match status" value="1"/>
</dbReference>
<proteinExistence type="predicted"/>
<dbReference type="InterPro" id="IPR000120">
    <property type="entry name" value="Amidase"/>
</dbReference>
<evidence type="ECO:0000313" key="2">
    <source>
        <dbReference type="EMBL" id="WCH97840.1"/>
    </source>
</evidence>
<evidence type="ECO:0000259" key="1">
    <source>
        <dbReference type="Pfam" id="PF01425"/>
    </source>
</evidence>
<dbReference type="GeneID" id="301035216"/>
<dbReference type="InterPro" id="IPR036928">
    <property type="entry name" value="AS_sf"/>
</dbReference>
<reference evidence="2 3" key="1">
    <citation type="journal article" date="2020" name="Front. Microbiol.">
        <title>Toward Biorecycling: Isolation of a Soil Bacterium That Grows on a Polyurethane Oligomer and Monomer.</title>
        <authorList>
            <person name="Espinosa M.J.C."/>
            <person name="Blanco A.C."/>
            <person name="Schmidgall T."/>
            <person name="Atanasoff-Kardjalieff A.K."/>
            <person name="Kappelmeyer U."/>
            <person name="Tischler D."/>
            <person name="Pieper D.H."/>
            <person name="Heipieper H.J."/>
            <person name="Eberlein C."/>
        </authorList>
    </citation>
    <scope>NUCLEOTIDE SEQUENCE [LARGE SCALE GENOMIC DNA]</scope>
    <source>
        <strain evidence="2 3">TDA1</strain>
    </source>
</reference>
<gene>
    <name evidence="2" type="ORF">PMC74_13645</name>
</gene>